<reference evidence="5" key="1">
    <citation type="submission" date="2020-04" db="EMBL/GenBank/DDBJ databases">
        <authorList>
            <person name="Alioto T."/>
            <person name="Alioto T."/>
            <person name="Gomez Garrido J."/>
        </authorList>
    </citation>
    <scope>NUCLEOTIDE SEQUENCE</scope>
    <source>
        <strain evidence="5">A484AB</strain>
    </source>
</reference>
<dbReference type="PANTHER" id="PTHR32341:SF17">
    <property type="entry name" value="IRG-TYPE G DOMAIN-CONTAINING PROTEIN"/>
    <property type="match status" value="1"/>
</dbReference>
<organism evidence="5 6">
    <name type="scientific">Paramuricea clavata</name>
    <name type="common">Red gorgonian</name>
    <name type="synonym">Violescent sea-whip</name>
    <dbReference type="NCBI Taxonomy" id="317549"/>
    <lineage>
        <taxon>Eukaryota</taxon>
        <taxon>Metazoa</taxon>
        <taxon>Cnidaria</taxon>
        <taxon>Anthozoa</taxon>
        <taxon>Octocorallia</taxon>
        <taxon>Malacalcyonacea</taxon>
        <taxon>Plexauridae</taxon>
        <taxon>Paramuricea</taxon>
    </lineage>
</organism>
<evidence type="ECO:0000313" key="5">
    <source>
        <dbReference type="EMBL" id="CAB4038843.1"/>
    </source>
</evidence>
<evidence type="ECO:0000256" key="2">
    <source>
        <dbReference type="ARBA" id="ARBA00022741"/>
    </source>
</evidence>
<dbReference type="InterPro" id="IPR030385">
    <property type="entry name" value="G_IRG_dom"/>
</dbReference>
<dbReference type="InterPro" id="IPR051515">
    <property type="entry name" value="IRG"/>
</dbReference>
<accession>A0A7D9K013</accession>
<dbReference type="PANTHER" id="PTHR32341">
    <property type="entry name" value="INTERFERON-INDUCIBLE GTPASE"/>
    <property type="match status" value="1"/>
</dbReference>
<keyword evidence="3" id="KW-0378">Hydrolase</keyword>
<name>A0A7D9K013_PARCT</name>
<comment type="caution">
    <text evidence="5">The sequence shown here is derived from an EMBL/GenBank/DDBJ whole genome shotgun (WGS) entry which is preliminary data.</text>
</comment>
<sequence>MDDVPKHIEEHGVSGIEEFFKAKLEGWKDVKIDIGITGDSGVGKSSFINAIRGLKDDDEGAADTGVKETTINVAKYPHPTNSKIMFWDLPGI</sequence>
<dbReference type="AlphaFoldDB" id="A0A7D9K013"/>
<keyword evidence="4" id="KW-0342">GTP-binding</keyword>
<dbReference type="InterPro" id="IPR007743">
    <property type="entry name" value="Immunity-related_GTPase-like"/>
</dbReference>
<dbReference type="Proteomes" id="UP001152795">
    <property type="component" value="Unassembled WGS sequence"/>
</dbReference>
<evidence type="ECO:0000256" key="1">
    <source>
        <dbReference type="ARBA" id="ARBA00005429"/>
    </source>
</evidence>
<feature type="non-terminal residue" evidence="5">
    <location>
        <position position="92"/>
    </location>
</feature>
<dbReference type="OrthoDB" id="422720at2759"/>
<evidence type="ECO:0000256" key="3">
    <source>
        <dbReference type="ARBA" id="ARBA00022801"/>
    </source>
</evidence>
<gene>
    <name evidence="5" type="ORF">PACLA_8A088826</name>
</gene>
<evidence type="ECO:0000313" key="6">
    <source>
        <dbReference type="Proteomes" id="UP001152795"/>
    </source>
</evidence>
<dbReference type="EMBL" id="CACRXK020024661">
    <property type="protein sequence ID" value="CAB4038843.1"/>
    <property type="molecule type" value="Genomic_DNA"/>
</dbReference>
<evidence type="ECO:0000256" key="4">
    <source>
        <dbReference type="ARBA" id="ARBA00023134"/>
    </source>
</evidence>
<dbReference type="GO" id="GO:0003924">
    <property type="term" value="F:GTPase activity"/>
    <property type="evidence" value="ECO:0007669"/>
    <property type="project" value="TreeGrafter"/>
</dbReference>
<dbReference type="SUPFAM" id="SSF52540">
    <property type="entry name" value="P-loop containing nucleoside triphosphate hydrolases"/>
    <property type="match status" value="1"/>
</dbReference>
<dbReference type="Gene3D" id="3.40.50.300">
    <property type="entry name" value="P-loop containing nucleotide triphosphate hydrolases"/>
    <property type="match status" value="1"/>
</dbReference>
<proteinExistence type="inferred from homology"/>
<dbReference type="InterPro" id="IPR027417">
    <property type="entry name" value="P-loop_NTPase"/>
</dbReference>
<comment type="similarity">
    <text evidence="1">Belongs to the TRAFAC class dynamin-like GTPase superfamily. IRG family.</text>
</comment>
<keyword evidence="2" id="KW-0547">Nucleotide-binding</keyword>
<dbReference type="Pfam" id="PF05049">
    <property type="entry name" value="IIGP"/>
    <property type="match status" value="1"/>
</dbReference>
<keyword evidence="6" id="KW-1185">Reference proteome</keyword>
<dbReference type="PROSITE" id="PS51716">
    <property type="entry name" value="G_IRG"/>
    <property type="match status" value="1"/>
</dbReference>
<dbReference type="GO" id="GO:0016020">
    <property type="term" value="C:membrane"/>
    <property type="evidence" value="ECO:0007669"/>
    <property type="project" value="InterPro"/>
</dbReference>
<dbReference type="GO" id="GO:0005525">
    <property type="term" value="F:GTP binding"/>
    <property type="evidence" value="ECO:0007669"/>
    <property type="project" value="UniProtKB-KW"/>
</dbReference>
<protein>
    <submittedName>
        <fullName evidence="5">Interferon-inducible GTPase 5-like</fullName>
    </submittedName>
</protein>